<dbReference type="InterPro" id="IPR000228">
    <property type="entry name" value="RNA3'_term_phos_cyc"/>
</dbReference>
<dbReference type="EMBL" id="CP120627">
    <property type="protein sequence ID" value="WEW56399.1"/>
    <property type="molecule type" value="Genomic_DNA"/>
</dbReference>
<dbReference type="InterPro" id="IPR013792">
    <property type="entry name" value="RNA3'P_cycl/enolpyr_Trfase_a/b"/>
</dbReference>
<sequence>MIHLDGSTLEGGGQLVRNAVALSALTSQPVKITRIRAKRDGSRGLRPSHTAAIQCLLDICGGTAVNATVGSSEIIFYPRGEAGHREDLRPGGNTDDKIDDLASPLKPMNLESMTDAPPIQPEYSIHLKTPGSVFLIFQALYPYLLYAGACANARGAERGEDPPEDIIKLNVTGGTNVSFSPSYDYISQVLIPNFATLGLPRLDVELKHRGWNGGQTGIGTVCVLIRPLGIRKLEAASKAETQPAVRDPEPVCNSASFSPIFPEINLHAFDRGFITQIDITVLAPDTSLNEEHPVSRSKHGKRQRQRVKRGSLGRKEERNQEDFYPEASDIDSDTSSGELDENRSVPHSIREWMENYALETVSHKFSSKGKSCCADAQPLKIGLRRSEATNHYSQTYILLVAHTSTGFRLGRDALFGAPNKSMQGKKSNHTPHQKSKGKGKSQAKSSLKMGVNMERVVTDMVDQCVEDLMYELADGDDPRNIEKMLKNGQSKRFLDSYMRDQVVVFQALGKLGAADGGAKSIPRNPYEERDLSLHTQTAMWVCEQMLGTKF</sequence>
<evidence type="ECO:0000313" key="4">
    <source>
        <dbReference type="Proteomes" id="UP001219355"/>
    </source>
</evidence>
<protein>
    <submittedName>
        <fullName evidence="3">RNA 3'-terminal phosphate cyclase family protein</fullName>
        <ecNumber evidence="3">6.5.1.4</ecNumber>
    </submittedName>
</protein>
<feature type="compositionally biased region" description="Basic residues" evidence="1">
    <location>
        <begin position="295"/>
        <end position="312"/>
    </location>
</feature>
<dbReference type="InterPro" id="IPR037136">
    <property type="entry name" value="RNA3'_phos_cyclase_dom_sf"/>
</dbReference>
<dbReference type="GO" id="GO:0003963">
    <property type="term" value="F:RNA-3'-phosphate cyclase activity"/>
    <property type="evidence" value="ECO:0007669"/>
    <property type="project" value="UniProtKB-EC"/>
</dbReference>
<gene>
    <name evidence="3" type="ORF">PRK78_001842</name>
</gene>
<reference evidence="3" key="1">
    <citation type="submission" date="2023-03" db="EMBL/GenBank/DDBJ databases">
        <title>Emydomyces testavorans Genome Sequence.</title>
        <authorList>
            <person name="Hoyer L."/>
        </authorList>
    </citation>
    <scope>NUCLEOTIDE SEQUENCE</scope>
    <source>
        <strain evidence="3">16-2883</strain>
    </source>
</reference>
<keyword evidence="4" id="KW-1185">Reference proteome</keyword>
<dbReference type="GO" id="GO:0005634">
    <property type="term" value="C:nucleus"/>
    <property type="evidence" value="ECO:0007669"/>
    <property type="project" value="TreeGrafter"/>
</dbReference>
<dbReference type="PANTHER" id="PTHR11096">
    <property type="entry name" value="RNA 3' TERMINAL PHOSPHATE CYCLASE"/>
    <property type="match status" value="1"/>
</dbReference>
<feature type="region of interest" description="Disordered" evidence="1">
    <location>
        <begin position="418"/>
        <end position="447"/>
    </location>
</feature>
<name>A0AAF0IJ25_9EURO</name>
<dbReference type="Pfam" id="PF01137">
    <property type="entry name" value="RTC"/>
    <property type="match status" value="1"/>
</dbReference>
<dbReference type="Gene3D" id="3.65.10.20">
    <property type="entry name" value="RNA 3'-terminal phosphate cyclase domain"/>
    <property type="match status" value="2"/>
</dbReference>
<dbReference type="GO" id="GO:0006396">
    <property type="term" value="P:RNA processing"/>
    <property type="evidence" value="ECO:0007669"/>
    <property type="project" value="InterPro"/>
</dbReference>
<evidence type="ECO:0000259" key="2">
    <source>
        <dbReference type="Pfam" id="PF01137"/>
    </source>
</evidence>
<evidence type="ECO:0000313" key="3">
    <source>
        <dbReference type="EMBL" id="WEW56399.1"/>
    </source>
</evidence>
<keyword evidence="3" id="KW-0436">Ligase</keyword>
<dbReference type="AlphaFoldDB" id="A0AAF0IJ25"/>
<dbReference type="SUPFAM" id="SSF55205">
    <property type="entry name" value="EPT/RTPC-like"/>
    <property type="match status" value="1"/>
</dbReference>
<evidence type="ECO:0000256" key="1">
    <source>
        <dbReference type="SAM" id="MobiDB-lite"/>
    </source>
</evidence>
<organism evidence="3 4">
    <name type="scientific">Emydomyces testavorans</name>
    <dbReference type="NCBI Taxonomy" id="2070801"/>
    <lineage>
        <taxon>Eukaryota</taxon>
        <taxon>Fungi</taxon>
        <taxon>Dikarya</taxon>
        <taxon>Ascomycota</taxon>
        <taxon>Pezizomycotina</taxon>
        <taxon>Eurotiomycetes</taxon>
        <taxon>Eurotiomycetidae</taxon>
        <taxon>Onygenales</taxon>
        <taxon>Nannizziopsiaceae</taxon>
        <taxon>Emydomyces</taxon>
    </lineage>
</organism>
<dbReference type="EC" id="6.5.1.4" evidence="3"/>
<proteinExistence type="predicted"/>
<dbReference type="PANTHER" id="PTHR11096:SF0">
    <property type="entry name" value="RNA 3'-TERMINAL PHOSPHATE CYCLASE"/>
    <property type="match status" value="1"/>
</dbReference>
<accession>A0AAF0IJ25</accession>
<dbReference type="InterPro" id="IPR023797">
    <property type="entry name" value="RNA3'_phos_cyclase_dom"/>
</dbReference>
<dbReference type="Proteomes" id="UP001219355">
    <property type="component" value="Chromosome 1"/>
</dbReference>
<feature type="compositionally biased region" description="Basic residues" evidence="1">
    <location>
        <begin position="426"/>
        <end position="441"/>
    </location>
</feature>
<feature type="domain" description="RNA 3'-terminal phosphate cyclase" evidence="2">
    <location>
        <begin position="9"/>
        <end position="550"/>
    </location>
</feature>
<feature type="region of interest" description="Disordered" evidence="1">
    <location>
        <begin position="288"/>
        <end position="346"/>
    </location>
</feature>